<name>X1IYQ1_9ZZZZ</name>
<accession>X1IYQ1</accession>
<sequence>MKTFIVTVAAIILLMVFPMQIVQDIVNTHKIERFDEIVYSACQKARTDGRFTESNISEMKNSILSEFPG</sequence>
<dbReference type="EMBL" id="BARU01038646">
    <property type="protein sequence ID" value="GAH86852.1"/>
    <property type="molecule type" value="Genomic_DNA"/>
</dbReference>
<organism evidence="1">
    <name type="scientific">marine sediment metagenome</name>
    <dbReference type="NCBI Taxonomy" id="412755"/>
    <lineage>
        <taxon>unclassified sequences</taxon>
        <taxon>metagenomes</taxon>
        <taxon>ecological metagenomes</taxon>
    </lineage>
</organism>
<feature type="non-terminal residue" evidence="1">
    <location>
        <position position="69"/>
    </location>
</feature>
<gene>
    <name evidence="1" type="ORF">S03H2_60024</name>
</gene>
<dbReference type="AlphaFoldDB" id="X1IYQ1"/>
<proteinExistence type="predicted"/>
<evidence type="ECO:0000313" key="1">
    <source>
        <dbReference type="EMBL" id="GAH86852.1"/>
    </source>
</evidence>
<protein>
    <submittedName>
        <fullName evidence="1">Uncharacterized protein</fullName>
    </submittedName>
</protein>
<reference evidence="1" key="1">
    <citation type="journal article" date="2014" name="Front. Microbiol.">
        <title>High frequency of phylogenetically diverse reductive dehalogenase-homologous genes in deep subseafloor sedimentary metagenomes.</title>
        <authorList>
            <person name="Kawai M."/>
            <person name="Futagami T."/>
            <person name="Toyoda A."/>
            <person name="Takaki Y."/>
            <person name="Nishi S."/>
            <person name="Hori S."/>
            <person name="Arai W."/>
            <person name="Tsubouchi T."/>
            <person name="Morono Y."/>
            <person name="Uchiyama I."/>
            <person name="Ito T."/>
            <person name="Fujiyama A."/>
            <person name="Inagaki F."/>
            <person name="Takami H."/>
        </authorList>
    </citation>
    <scope>NUCLEOTIDE SEQUENCE</scope>
    <source>
        <strain evidence="1">Expedition CK06-06</strain>
    </source>
</reference>
<comment type="caution">
    <text evidence="1">The sequence shown here is derived from an EMBL/GenBank/DDBJ whole genome shotgun (WGS) entry which is preliminary data.</text>
</comment>